<dbReference type="SUPFAM" id="SSF48317">
    <property type="entry name" value="Acid phosphatase/Vanadium-dependent haloperoxidase"/>
    <property type="match status" value="1"/>
</dbReference>
<evidence type="ECO:0000313" key="3">
    <source>
        <dbReference type="EMBL" id="MDT7041249.1"/>
    </source>
</evidence>
<feature type="transmembrane region" description="Helical" evidence="1">
    <location>
        <begin position="150"/>
        <end position="169"/>
    </location>
</feature>
<dbReference type="PANTHER" id="PTHR14969">
    <property type="entry name" value="SPHINGOSINE-1-PHOSPHATE PHOSPHOHYDROLASE"/>
    <property type="match status" value="1"/>
</dbReference>
<reference evidence="3 4" key="1">
    <citation type="journal article" date="2023" name="ISME J.">
        <title>Cultivation and genomic characterization of novel and ubiquitous marine nitrite-oxidizing bacteria from the Nitrospirales.</title>
        <authorList>
            <person name="Mueller A.J."/>
            <person name="Daebeler A."/>
            <person name="Herbold C.W."/>
            <person name="Kirkegaard R.H."/>
            <person name="Daims H."/>
        </authorList>
    </citation>
    <scope>NUCLEOTIDE SEQUENCE [LARGE SCALE GENOMIC DNA]</scope>
    <source>
        <strain evidence="3 4">EB</strain>
    </source>
</reference>
<keyword evidence="1" id="KW-1133">Transmembrane helix</keyword>
<name>A0ABU3K4C5_9BACT</name>
<keyword evidence="1" id="KW-0472">Membrane</keyword>
<evidence type="ECO:0000313" key="4">
    <source>
        <dbReference type="Proteomes" id="UP001250932"/>
    </source>
</evidence>
<organism evidence="3 4">
    <name type="scientific">Candidatus Nitronereus thalassa</name>
    <dbReference type="NCBI Taxonomy" id="3020898"/>
    <lineage>
        <taxon>Bacteria</taxon>
        <taxon>Pseudomonadati</taxon>
        <taxon>Nitrospirota</taxon>
        <taxon>Nitrospiria</taxon>
        <taxon>Nitrospirales</taxon>
        <taxon>Nitrospiraceae</taxon>
        <taxon>Candidatus Nitronereus</taxon>
    </lineage>
</organism>
<dbReference type="InterPro" id="IPR036938">
    <property type="entry name" value="PAP2/HPO_sf"/>
</dbReference>
<protein>
    <submittedName>
        <fullName evidence="3">Phosphatase PAP2 family protein</fullName>
    </submittedName>
</protein>
<feature type="transmembrane region" description="Helical" evidence="1">
    <location>
        <begin position="54"/>
        <end position="72"/>
    </location>
</feature>
<dbReference type="PANTHER" id="PTHR14969:SF13">
    <property type="entry name" value="AT30094P"/>
    <property type="match status" value="1"/>
</dbReference>
<dbReference type="Gene3D" id="1.20.144.10">
    <property type="entry name" value="Phosphatidic acid phosphatase type 2/haloperoxidase"/>
    <property type="match status" value="1"/>
</dbReference>
<proteinExistence type="predicted"/>
<dbReference type="InterPro" id="IPR000326">
    <property type="entry name" value="PAP2/HPO"/>
</dbReference>
<accession>A0ABU3K4C5</accession>
<evidence type="ECO:0000256" key="1">
    <source>
        <dbReference type="SAM" id="Phobius"/>
    </source>
</evidence>
<comment type="caution">
    <text evidence="3">The sequence shown here is derived from an EMBL/GenBank/DDBJ whole genome shotgun (WGS) entry which is preliminary data.</text>
</comment>
<dbReference type="Pfam" id="PF01569">
    <property type="entry name" value="PAP2"/>
    <property type="match status" value="1"/>
</dbReference>
<feature type="domain" description="Phosphatidic acid phosphatase type 2/haloperoxidase" evidence="2">
    <location>
        <begin position="56"/>
        <end position="165"/>
    </location>
</feature>
<sequence length="186" mass="20675">MDWDLALFLKINGLSGQSALMDWFMLECSNARNFIVLALVYLGYRSWLNWQQGALAASVLGLTIGLSDFIGMQLKLFFARPRPCQAFLQIQELVGCGGVFSMPSNHAINSATAAAFLWVLFPSTRWVVGIMMMLVGVSRIYLGAHYPTDVLAGWGLGAMIGMTLGYVVFRSKWFQHEWPSGRKIIG</sequence>
<dbReference type="SMART" id="SM00014">
    <property type="entry name" value="acidPPc"/>
    <property type="match status" value="1"/>
</dbReference>
<evidence type="ECO:0000259" key="2">
    <source>
        <dbReference type="SMART" id="SM00014"/>
    </source>
</evidence>
<keyword evidence="4" id="KW-1185">Reference proteome</keyword>
<dbReference type="EMBL" id="JAQOUE010000001">
    <property type="protein sequence ID" value="MDT7041249.1"/>
    <property type="molecule type" value="Genomic_DNA"/>
</dbReference>
<dbReference type="RefSeq" id="WP_313831604.1">
    <property type="nucleotide sequence ID" value="NZ_JAQOUE010000001.1"/>
</dbReference>
<keyword evidence="1" id="KW-0812">Transmembrane</keyword>
<dbReference type="Proteomes" id="UP001250932">
    <property type="component" value="Unassembled WGS sequence"/>
</dbReference>
<gene>
    <name evidence="3" type="ORF">PPG34_02735</name>
</gene>